<feature type="signal peptide" evidence="1">
    <location>
        <begin position="1"/>
        <end position="33"/>
    </location>
</feature>
<keyword evidence="1" id="KW-0732">Signal</keyword>
<evidence type="ECO:0000313" key="3">
    <source>
        <dbReference type="EMBL" id="RQH21816.1"/>
    </source>
</evidence>
<sequence>MKNNIKQKLNYLRILTITSLSLLGSQIPTIAMADQWTLWVNQSNEILLAQQQVCQLQSSPADSRAGVDFRDQPNGGRNIAFFNNGTSVTVINRSNDGQWTQVTGPNNSQGWVYTPYLQNCNTRSASQLPNTGNRTGGVPIGTICQAIGSPEYPNIPVRDFPNAKGYNMPFNFAKNTQLRVTEPPAGQESQSKWVYVQSVQTPQQMGWVWRPYIQCN</sequence>
<dbReference type="OrthoDB" id="9790951at2"/>
<evidence type="ECO:0000259" key="2">
    <source>
        <dbReference type="Pfam" id="PF08239"/>
    </source>
</evidence>
<dbReference type="Proteomes" id="UP000269154">
    <property type="component" value="Unassembled WGS sequence"/>
</dbReference>
<dbReference type="Pfam" id="PF08239">
    <property type="entry name" value="SH3_3"/>
    <property type="match status" value="1"/>
</dbReference>
<organism evidence="3 4">
    <name type="scientific">Okeania hirsuta</name>
    <dbReference type="NCBI Taxonomy" id="1458930"/>
    <lineage>
        <taxon>Bacteria</taxon>
        <taxon>Bacillati</taxon>
        <taxon>Cyanobacteriota</taxon>
        <taxon>Cyanophyceae</taxon>
        <taxon>Oscillatoriophycideae</taxon>
        <taxon>Oscillatoriales</taxon>
        <taxon>Microcoleaceae</taxon>
        <taxon>Okeania</taxon>
    </lineage>
</organism>
<feature type="domain" description="SH3b" evidence="2">
    <location>
        <begin position="74"/>
        <end position="118"/>
    </location>
</feature>
<comment type="caution">
    <text evidence="3">The sequence shown here is derived from an EMBL/GenBank/DDBJ whole genome shotgun (WGS) entry which is preliminary data.</text>
</comment>
<dbReference type="AlphaFoldDB" id="A0A3N6Q0A3"/>
<dbReference type="RefSeq" id="WP_124147715.1">
    <property type="nucleotide sequence ID" value="NZ_CAWOKI010000306.1"/>
</dbReference>
<name>A0A3N6Q0A3_9CYAN</name>
<dbReference type="Gene3D" id="2.30.30.40">
    <property type="entry name" value="SH3 Domains"/>
    <property type="match status" value="1"/>
</dbReference>
<accession>A0A3N6Q0A3</accession>
<dbReference type="EMBL" id="RCBY01000377">
    <property type="protein sequence ID" value="RQH21816.1"/>
    <property type="molecule type" value="Genomic_DNA"/>
</dbReference>
<evidence type="ECO:0000313" key="4">
    <source>
        <dbReference type="Proteomes" id="UP000269154"/>
    </source>
</evidence>
<protein>
    <recommendedName>
        <fullName evidence="2">SH3b domain-containing protein</fullName>
    </recommendedName>
</protein>
<feature type="chain" id="PRO_5018102810" description="SH3b domain-containing protein" evidence="1">
    <location>
        <begin position="34"/>
        <end position="216"/>
    </location>
</feature>
<keyword evidence="4" id="KW-1185">Reference proteome</keyword>
<dbReference type="InterPro" id="IPR003646">
    <property type="entry name" value="SH3-like_bac-type"/>
</dbReference>
<evidence type="ECO:0000256" key="1">
    <source>
        <dbReference type="SAM" id="SignalP"/>
    </source>
</evidence>
<proteinExistence type="predicted"/>
<reference evidence="3 4" key="1">
    <citation type="journal article" date="2018" name="ACS Chem. Biol.">
        <title>Ketoreductase domain dysfunction expands chemodiversity: malyngamide biosynthesis in the cyanobacterium Okeania hirsuta.</title>
        <authorList>
            <person name="Moss N.A."/>
            <person name="Leao T."/>
            <person name="Rankin M."/>
            <person name="McCullough T.M."/>
            <person name="Qu P."/>
            <person name="Korobeynikov A."/>
            <person name="Smith J.L."/>
            <person name="Gerwick L."/>
            <person name="Gerwick W.H."/>
        </authorList>
    </citation>
    <scope>NUCLEOTIDE SEQUENCE [LARGE SCALE GENOMIC DNA]</scope>
    <source>
        <strain evidence="3 4">PAB10Feb10-1</strain>
    </source>
</reference>
<gene>
    <name evidence="3" type="ORF">D5R40_31220</name>
</gene>